<reference evidence="2" key="1">
    <citation type="submission" date="2020-11" db="EMBL/GenBank/DDBJ databases">
        <authorList>
            <consortium name="DOE Joint Genome Institute"/>
            <person name="Ahrendt S."/>
            <person name="Riley R."/>
            <person name="Andreopoulos W."/>
            <person name="Labutti K."/>
            <person name="Pangilinan J."/>
            <person name="Ruiz-Duenas F.J."/>
            <person name="Barrasa J.M."/>
            <person name="Sanchez-Garcia M."/>
            <person name="Camarero S."/>
            <person name="Miyauchi S."/>
            <person name="Serrano A."/>
            <person name="Linde D."/>
            <person name="Babiker R."/>
            <person name="Drula E."/>
            <person name="Ayuso-Fernandez I."/>
            <person name="Pacheco R."/>
            <person name="Padilla G."/>
            <person name="Ferreira P."/>
            <person name="Barriuso J."/>
            <person name="Kellner H."/>
            <person name="Castanera R."/>
            <person name="Alfaro M."/>
            <person name="Ramirez L."/>
            <person name="Pisabarro A.G."/>
            <person name="Kuo A."/>
            <person name="Tritt A."/>
            <person name="Lipzen A."/>
            <person name="He G."/>
            <person name="Yan M."/>
            <person name="Ng V."/>
            <person name="Cullen D."/>
            <person name="Martin F."/>
            <person name="Rosso M.-N."/>
            <person name="Henrissat B."/>
            <person name="Hibbett D."/>
            <person name="Martinez A.T."/>
            <person name="Grigoriev I.V."/>
        </authorList>
    </citation>
    <scope>NUCLEOTIDE SEQUENCE</scope>
    <source>
        <strain evidence="2">ATCC 90797</strain>
    </source>
</reference>
<dbReference type="EMBL" id="MU154613">
    <property type="protein sequence ID" value="KAF9491742.1"/>
    <property type="molecule type" value="Genomic_DNA"/>
</dbReference>
<proteinExistence type="predicted"/>
<evidence type="ECO:0000313" key="3">
    <source>
        <dbReference type="Proteomes" id="UP000807025"/>
    </source>
</evidence>
<dbReference type="NCBIfam" id="TIGR01571">
    <property type="entry name" value="A_thal_Cys_rich"/>
    <property type="match status" value="1"/>
</dbReference>
<dbReference type="PANTHER" id="PTHR15907">
    <property type="entry name" value="DUF614 FAMILY PROTEIN-RELATED"/>
    <property type="match status" value="1"/>
</dbReference>
<comment type="caution">
    <text evidence="2">The sequence shown here is derived from an EMBL/GenBank/DDBJ whole genome shotgun (WGS) entry which is preliminary data.</text>
</comment>
<dbReference type="AlphaFoldDB" id="A0A9P5ZNV8"/>
<name>A0A9P5ZNV8_PLEER</name>
<evidence type="ECO:0000256" key="1">
    <source>
        <dbReference type="SAM" id="MobiDB-lite"/>
    </source>
</evidence>
<gene>
    <name evidence="2" type="ORF">BDN71DRAFT_1288499</name>
</gene>
<protein>
    <submittedName>
        <fullName evidence="2">PLAC8-domain-containing protein</fullName>
    </submittedName>
</protein>
<keyword evidence="3" id="KW-1185">Reference proteome</keyword>
<feature type="region of interest" description="Disordered" evidence="1">
    <location>
        <begin position="24"/>
        <end position="46"/>
    </location>
</feature>
<organism evidence="2 3">
    <name type="scientific">Pleurotus eryngii</name>
    <name type="common">Boletus of the steppes</name>
    <dbReference type="NCBI Taxonomy" id="5323"/>
    <lineage>
        <taxon>Eukaryota</taxon>
        <taxon>Fungi</taxon>
        <taxon>Dikarya</taxon>
        <taxon>Basidiomycota</taxon>
        <taxon>Agaricomycotina</taxon>
        <taxon>Agaricomycetes</taxon>
        <taxon>Agaricomycetidae</taxon>
        <taxon>Agaricales</taxon>
        <taxon>Pleurotineae</taxon>
        <taxon>Pleurotaceae</taxon>
        <taxon>Pleurotus</taxon>
    </lineage>
</organism>
<sequence>MAINTRYTRETPAVDQQPSAFYQATQHSAPSPLQALPPQHQNTPGQYTSLLMQQQPHHVQQPQQLSMQQPSLPQQVYTGEKPPAQVYYQPQAMPGMMVVPGGGGNRNAKNLPKDADGREWSHGLCDCCSDVGTCLIATFFPCIVYAQNKRRYEYLNRGQPDPERGGSGFNGDCLMHGCITCCFGIGCVLQIPLRGHLRSRYSIKGGGCGDCMVSWCCTPCGLTQEARELELEEASMGI</sequence>
<dbReference type="Proteomes" id="UP000807025">
    <property type="component" value="Unassembled WGS sequence"/>
</dbReference>
<accession>A0A9P5ZNV8</accession>
<dbReference type="OrthoDB" id="1045822at2759"/>
<evidence type="ECO:0000313" key="2">
    <source>
        <dbReference type="EMBL" id="KAF9491742.1"/>
    </source>
</evidence>
<dbReference type="Pfam" id="PF04749">
    <property type="entry name" value="PLAC8"/>
    <property type="match status" value="1"/>
</dbReference>
<dbReference type="InterPro" id="IPR006461">
    <property type="entry name" value="PLAC_motif_containing"/>
</dbReference>